<accession>A0AAV8RBW2</accession>
<evidence type="ECO:0000256" key="1">
    <source>
        <dbReference type="SAM" id="MobiDB-lite"/>
    </source>
</evidence>
<dbReference type="InterPro" id="IPR035925">
    <property type="entry name" value="BSD_dom_sf"/>
</dbReference>
<comment type="caution">
    <text evidence="3">The sequence shown here is derived from an EMBL/GenBank/DDBJ whole genome shotgun (WGS) entry which is preliminary data.</text>
</comment>
<keyword evidence="4" id="KW-1185">Reference proteome</keyword>
<organism evidence="3 4">
    <name type="scientific">Ensete ventricosum</name>
    <name type="common">Abyssinian banana</name>
    <name type="synonym">Musa ensete</name>
    <dbReference type="NCBI Taxonomy" id="4639"/>
    <lineage>
        <taxon>Eukaryota</taxon>
        <taxon>Viridiplantae</taxon>
        <taxon>Streptophyta</taxon>
        <taxon>Embryophyta</taxon>
        <taxon>Tracheophyta</taxon>
        <taxon>Spermatophyta</taxon>
        <taxon>Magnoliopsida</taxon>
        <taxon>Liliopsida</taxon>
        <taxon>Zingiberales</taxon>
        <taxon>Musaceae</taxon>
        <taxon>Ensete</taxon>
    </lineage>
</organism>
<feature type="region of interest" description="Disordered" evidence="1">
    <location>
        <begin position="30"/>
        <end position="53"/>
    </location>
</feature>
<dbReference type="PROSITE" id="PS50858">
    <property type="entry name" value="BSD"/>
    <property type="match status" value="1"/>
</dbReference>
<dbReference type="SUPFAM" id="SSF140383">
    <property type="entry name" value="BSD domain-like"/>
    <property type="match status" value="1"/>
</dbReference>
<feature type="domain" description="BSD" evidence="2">
    <location>
        <begin position="132"/>
        <end position="184"/>
    </location>
</feature>
<name>A0AAV8RBW2_ENSVE</name>
<protein>
    <recommendedName>
        <fullName evidence="2">BSD domain-containing protein</fullName>
    </recommendedName>
</protein>
<dbReference type="InterPro" id="IPR005607">
    <property type="entry name" value="BSD_dom"/>
</dbReference>
<dbReference type="Pfam" id="PF03909">
    <property type="entry name" value="BSD"/>
    <property type="match status" value="1"/>
</dbReference>
<dbReference type="EMBL" id="JAQQAF010000004">
    <property type="protein sequence ID" value="KAJ8493693.1"/>
    <property type="molecule type" value="Genomic_DNA"/>
</dbReference>
<gene>
    <name evidence="3" type="ORF">OPV22_015414</name>
</gene>
<dbReference type="AlphaFoldDB" id="A0AAV8RBW2"/>
<proteinExistence type="predicted"/>
<dbReference type="SMART" id="SM00751">
    <property type="entry name" value="BSD"/>
    <property type="match status" value="1"/>
</dbReference>
<feature type="compositionally biased region" description="Pro residues" evidence="1">
    <location>
        <begin position="36"/>
        <end position="53"/>
    </location>
</feature>
<dbReference type="PANTHER" id="PTHR31923">
    <property type="entry name" value="BSD DOMAIN-CONTAINING PROTEIN"/>
    <property type="match status" value="1"/>
</dbReference>
<sequence>MAAGGFRGVKDDLSELGRCVLDVACFLGPTGSPPQHETPPSSPRPATPATPPLNPRLSAWALSGILSDLGEDGGGFHSDPPRLSWGSPDRDRRFTDRAGGVRATGLSAEVLEFVGHIIKRPQLWLGFPVSVDEEFRMSHTQREHVSIVEGCIPDLLYLRLSLCPIYMSDESFWRIYFELLQPKLSKHDSELLATHQIFDSFCTMEKERHSESVTQCQNLYSESIFSLKSETCVSIQQEDVNETWEDALITRTESQRSIYQWCEVTNAKSTSTDATRLGFDDVLVDTSEGNVFVMVNHIDSSSAAEQVVRSPCSLRRKHVSSGDENTANMEIAKSKMPSDEEYDDWQAVEGSDILIQRIQAILAFLYKYSQIVQLRADSIQQTAGASFQF</sequence>
<dbReference type="Proteomes" id="UP001222027">
    <property type="component" value="Unassembled WGS sequence"/>
</dbReference>
<evidence type="ECO:0000313" key="3">
    <source>
        <dbReference type="EMBL" id="KAJ8493693.1"/>
    </source>
</evidence>
<evidence type="ECO:0000313" key="4">
    <source>
        <dbReference type="Proteomes" id="UP001222027"/>
    </source>
</evidence>
<dbReference type="PANTHER" id="PTHR31923:SF4">
    <property type="entry name" value="BSD DOMAIN-CONTAINING PROTEIN"/>
    <property type="match status" value="1"/>
</dbReference>
<evidence type="ECO:0000259" key="2">
    <source>
        <dbReference type="PROSITE" id="PS50858"/>
    </source>
</evidence>
<reference evidence="3 4" key="1">
    <citation type="submission" date="2022-12" db="EMBL/GenBank/DDBJ databases">
        <title>Chromosome-scale assembly of the Ensete ventricosum genome.</title>
        <authorList>
            <person name="Dussert Y."/>
            <person name="Stocks J."/>
            <person name="Wendawek A."/>
            <person name="Woldeyes F."/>
            <person name="Nichols R.A."/>
            <person name="Borrell J.S."/>
        </authorList>
    </citation>
    <scope>NUCLEOTIDE SEQUENCE [LARGE SCALE GENOMIC DNA]</scope>
    <source>
        <strain evidence="4">cv. Maze</strain>
        <tissue evidence="3">Seeds</tissue>
    </source>
</reference>